<dbReference type="Gene3D" id="3.40.50.1110">
    <property type="entry name" value="SGNH hydrolase"/>
    <property type="match status" value="1"/>
</dbReference>
<accession>A0A6C2U4Z3</accession>
<keyword evidence="5" id="KW-1185">Reference proteome</keyword>
<evidence type="ECO:0000313" key="5">
    <source>
        <dbReference type="Proteomes" id="UP000366872"/>
    </source>
</evidence>
<proteinExistence type="predicted"/>
<feature type="domain" description="Sialate O-acetylesterase" evidence="3">
    <location>
        <begin position="105"/>
        <end position="213"/>
    </location>
</feature>
<name>A0A6C2U4Z3_PONDE</name>
<dbReference type="InterPro" id="IPR039329">
    <property type="entry name" value="SIAE"/>
</dbReference>
<evidence type="ECO:0000256" key="2">
    <source>
        <dbReference type="SAM" id="Coils"/>
    </source>
</evidence>
<evidence type="ECO:0000259" key="3">
    <source>
        <dbReference type="Pfam" id="PF03629"/>
    </source>
</evidence>
<dbReference type="PANTHER" id="PTHR22901">
    <property type="entry name" value="SIALATE O-ACETYLESTERASE"/>
    <property type="match status" value="1"/>
</dbReference>
<reference evidence="4 5" key="1">
    <citation type="submission" date="2019-04" db="EMBL/GenBank/DDBJ databases">
        <authorList>
            <person name="Van Vliet M D."/>
        </authorList>
    </citation>
    <scope>NUCLEOTIDE SEQUENCE [LARGE SCALE GENOMIC DNA]</scope>
    <source>
        <strain evidence="4 5">F1</strain>
    </source>
</reference>
<dbReference type="Proteomes" id="UP000366872">
    <property type="component" value="Unassembled WGS sequence"/>
</dbReference>
<keyword evidence="2" id="KW-0175">Coiled coil</keyword>
<gene>
    <name evidence="4" type="ORF">PDESU_03457</name>
</gene>
<organism evidence="4 5">
    <name type="scientific">Pontiella desulfatans</name>
    <dbReference type="NCBI Taxonomy" id="2750659"/>
    <lineage>
        <taxon>Bacteria</taxon>
        <taxon>Pseudomonadati</taxon>
        <taxon>Kiritimatiellota</taxon>
        <taxon>Kiritimatiellia</taxon>
        <taxon>Kiritimatiellales</taxon>
        <taxon>Pontiellaceae</taxon>
        <taxon>Pontiella</taxon>
    </lineage>
</organism>
<dbReference type="Pfam" id="PF03629">
    <property type="entry name" value="SASA"/>
    <property type="match status" value="2"/>
</dbReference>
<dbReference type="SUPFAM" id="SSF52266">
    <property type="entry name" value="SGNH hydrolase"/>
    <property type="match status" value="1"/>
</dbReference>
<dbReference type="RefSeq" id="WP_168442352.1">
    <property type="nucleotide sequence ID" value="NZ_CAAHFG010000002.1"/>
</dbReference>
<sequence length="519" mass="57875">MSTRQQAFVVLLIFLSAQVNALELPRVFSDGMVLQRDLPVSVWGRCEPGETVEVQFAERTASTIADDEGNWSVCLDPLKASFEAREFVVSSASKKIVFKNVLVGEVWLASGQSNMQWPVNKSVDSDLLRLGGTDPYLRLLPMFCRPSAQPEFTSPMSWVLHSPQAAEKFSAVGYQFARDMRMTLQVPVGIILCAVGGTSAIAWTRTKAASQDPVLQAKLEEWDIALARYDEDLAAWEIEYAAWLEKNGIAEPDYEIHKRTGAPRMPHGEKSAHRPGNLANGMISPFAGYTMRGVIWYQGEEDVQWDPANYGERLKVMIEDWRDWWGLDLHFGIVQLPNLKKAEAEPSNNPWPKFRESQRRLAEADPNTGLVVTIDLGEANDIHPMNKFPVGRRLARWALTDVYGMLDLRGGPEVEGAVRETSSIILNFSQTGSGLHVNDLHELGGFTASDSETEPKWGTQFYPVEAKLRSGTEVELTIPAGKNPIRVRYGWQSNPVDANLSNKERLPASPFEIALSLCD</sequence>
<evidence type="ECO:0000256" key="1">
    <source>
        <dbReference type="ARBA" id="ARBA00022801"/>
    </source>
</evidence>
<dbReference type="GO" id="GO:0005975">
    <property type="term" value="P:carbohydrate metabolic process"/>
    <property type="evidence" value="ECO:0007669"/>
    <property type="project" value="TreeGrafter"/>
</dbReference>
<feature type="coiled-coil region" evidence="2">
    <location>
        <begin position="219"/>
        <end position="246"/>
    </location>
</feature>
<dbReference type="AlphaFoldDB" id="A0A6C2U4Z3"/>
<protein>
    <recommendedName>
        <fullName evidence="3">Sialate O-acetylesterase domain-containing protein</fullName>
    </recommendedName>
</protein>
<dbReference type="EMBL" id="CAAHFG010000002">
    <property type="protein sequence ID" value="VGO14887.1"/>
    <property type="molecule type" value="Genomic_DNA"/>
</dbReference>
<evidence type="ECO:0000313" key="4">
    <source>
        <dbReference type="EMBL" id="VGO14887.1"/>
    </source>
</evidence>
<dbReference type="InterPro" id="IPR036514">
    <property type="entry name" value="SGNH_hydro_sf"/>
</dbReference>
<dbReference type="PANTHER" id="PTHR22901:SF0">
    <property type="entry name" value="SIALATE O-ACETYLESTERASE"/>
    <property type="match status" value="1"/>
</dbReference>
<keyword evidence="1" id="KW-0378">Hydrolase</keyword>
<dbReference type="GO" id="GO:0001681">
    <property type="term" value="F:sialate O-acetylesterase activity"/>
    <property type="evidence" value="ECO:0007669"/>
    <property type="project" value="InterPro"/>
</dbReference>
<feature type="domain" description="Sialate O-acetylesterase" evidence="3">
    <location>
        <begin position="290"/>
        <end position="396"/>
    </location>
</feature>
<dbReference type="InterPro" id="IPR005181">
    <property type="entry name" value="SASA"/>
</dbReference>